<sequence length="77" mass="8548">MAITTSNFVYAKKYYNLFLSLPTYTPVVPYKFLGVGPRASLCVSSVGTLPSVSGTFTKLRQQGKVSIYCHAWTFCKL</sequence>
<name>A0A7J6WFK3_THATH</name>
<accession>A0A7J6WFK3</accession>
<dbReference type="Proteomes" id="UP000554482">
    <property type="component" value="Unassembled WGS sequence"/>
</dbReference>
<keyword evidence="2" id="KW-1185">Reference proteome</keyword>
<proteinExistence type="predicted"/>
<protein>
    <submittedName>
        <fullName evidence="1">Uncharacterized protein</fullName>
    </submittedName>
</protein>
<dbReference type="AlphaFoldDB" id="A0A7J6WFK3"/>
<organism evidence="1 2">
    <name type="scientific">Thalictrum thalictroides</name>
    <name type="common">Rue-anemone</name>
    <name type="synonym">Anemone thalictroides</name>
    <dbReference type="NCBI Taxonomy" id="46969"/>
    <lineage>
        <taxon>Eukaryota</taxon>
        <taxon>Viridiplantae</taxon>
        <taxon>Streptophyta</taxon>
        <taxon>Embryophyta</taxon>
        <taxon>Tracheophyta</taxon>
        <taxon>Spermatophyta</taxon>
        <taxon>Magnoliopsida</taxon>
        <taxon>Ranunculales</taxon>
        <taxon>Ranunculaceae</taxon>
        <taxon>Thalictroideae</taxon>
        <taxon>Thalictrum</taxon>
    </lineage>
</organism>
<evidence type="ECO:0000313" key="2">
    <source>
        <dbReference type="Proteomes" id="UP000554482"/>
    </source>
</evidence>
<dbReference type="EMBL" id="JABWDY010016358">
    <property type="protein sequence ID" value="KAF5196161.1"/>
    <property type="molecule type" value="Genomic_DNA"/>
</dbReference>
<reference evidence="1 2" key="1">
    <citation type="submission" date="2020-06" db="EMBL/GenBank/DDBJ databases">
        <title>Transcriptomic and genomic resources for Thalictrum thalictroides and T. hernandezii: Facilitating candidate gene discovery in an emerging model plant lineage.</title>
        <authorList>
            <person name="Arias T."/>
            <person name="Riano-Pachon D.M."/>
            <person name="Di Stilio V.S."/>
        </authorList>
    </citation>
    <scope>NUCLEOTIDE SEQUENCE [LARGE SCALE GENOMIC DNA]</scope>
    <source>
        <strain evidence="2">cv. WT478/WT964</strain>
        <tissue evidence="1">Leaves</tissue>
    </source>
</reference>
<comment type="caution">
    <text evidence="1">The sequence shown here is derived from an EMBL/GenBank/DDBJ whole genome shotgun (WGS) entry which is preliminary data.</text>
</comment>
<evidence type="ECO:0000313" key="1">
    <source>
        <dbReference type="EMBL" id="KAF5196161.1"/>
    </source>
</evidence>
<gene>
    <name evidence="1" type="ORF">FRX31_014252</name>
</gene>